<reference evidence="1 2" key="1">
    <citation type="submission" date="2013-11" db="EMBL/GenBank/DDBJ databases">
        <title>Complete genome sequence of Clostridum sp. M2/40.</title>
        <authorList>
            <person name="Wibberg D."/>
            <person name="Puehler A."/>
            <person name="Schlueter A."/>
        </authorList>
    </citation>
    <scope>NUCLEOTIDE SEQUENCE [LARGE SCALE GENOMIC DNA]</scope>
    <source>
        <strain evidence="2">M2/40</strain>
    </source>
</reference>
<dbReference type="OrthoDB" id="1949729at2"/>
<dbReference type="eggNOG" id="ENOG5033VW5">
    <property type="taxonomic scope" value="Bacteria"/>
</dbReference>
<organism evidence="1 2">
    <name type="scientific">Clostridium bornimense</name>
    <dbReference type="NCBI Taxonomy" id="1216932"/>
    <lineage>
        <taxon>Bacteria</taxon>
        <taxon>Bacillati</taxon>
        <taxon>Bacillota</taxon>
        <taxon>Clostridia</taxon>
        <taxon>Eubacteriales</taxon>
        <taxon>Clostridiaceae</taxon>
        <taxon>Clostridium</taxon>
    </lineage>
</organism>
<dbReference type="HOGENOM" id="CLU_516494_0_0_9"/>
<dbReference type="STRING" id="1216932.CM240_2189"/>
<dbReference type="KEGG" id="clt:CM240_2189"/>
<dbReference type="RefSeq" id="WP_044039052.1">
    <property type="nucleotide sequence ID" value="NZ_HG917868.1"/>
</dbReference>
<accession>W6S4Q6</accession>
<keyword evidence="2" id="KW-1185">Reference proteome</keyword>
<dbReference type="Proteomes" id="UP000019426">
    <property type="component" value="Chromosome M2/40_rep1"/>
</dbReference>
<proteinExistence type="predicted"/>
<dbReference type="PATRIC" id="fig|1216932.3.peg.2174"/>
<evidence type="ECO:0000313" key="1">
    <source>
        <dbReference type="EMBL" id="CDM69332.1"/>
    </source>
</evidence>
<dbReference type="EMBL" id="HG917868">
    <property type="protein sequence ID" value="CDM69332.1"/>
    <property type="molecule type" value="Genomic_DNA"/>
</dbReference>
<name>W6S4Q6_9CLOT</name>
<dbReference type="AlphaFoldDB" id="W6S4Q6"/>
<sequence length="453" mass="53176">MKYIGPFLRMNSLNQSKVNNQLFYFAKESLKQIVLYSKCGITLKGSSLEKTLPNNDINIVKNISPLLCIYKKADSKISLKNKNFTFPSHSLKKEVEIRSNGYMILSLLNLYKYYKNFTTDYSKEYCILFKGVAKSQLDFCVAHLRNAQGFFVDKKDLSDNILSEVKFLDKSQKISFCNQALMMNCFYLYSLIDDTESSDAYKTFSLDILNAFIVDRDNLYSMNNDEYVEFLFQLCIFYETSKNVDAMSLILDLEDYYTENTCGAHKTSFTTELLMSLCNKLMFDLFNLDKFKEKEEIIKETLIRYFDDETYLIFRDDSEDKVYSEDIILYIINLLERDIEDSSDIISKVYKTALCDNGLILSFIDAPEMDNEERYRNQTLKSEDLLEENNFSPSHDSSYITKGYAPIFLKRLELSRKKNKIKISKDNFYSSRNMFIFYLILKYMPPIFDNNDD</sequence>
<protein>
    <submittedName>
        <fullName evidence="1">Uncharacterized protein</fullName>
    </submittedName>
</protein>
<gene>
    <name evidence="1" type="ORF">CM240_2189</name>
</gene>
<evidence type="ECO:0000313" key="2">
    <source>
        <dbReference type="Proteomes" id="UP000019426"/>
    </source>
</evidence>